<dbReference type="AlphaFoldDB" id="A0A1Y2D2L5"/>
<evidence type="ECO:0000313" key="2">
    <source>
        <dbReference type="EMBL" id="ORY53374.1"/>
    </source>
</evidence>
<protein>
    <recommendedName>
        <fullName evidence="4">G-protein coupled receptors family 3 profile domain-containing protein</fullName>
    </recommendedName>
</protein>
<keyword evidence="3" id="KW-1185">Reference proteome</keyword>
<feature type="transmembrane region" description="Helical" evidence="1">
    <location>
        <begin position="417"/>
        <end position="438"/>
    </location>
</feature>
<keyword evidence="1" id="KW-0472">Membrane</keyword>
<gene>
    <name evidence="2" type="ORF">LY90DRAFT_508071</name>
</gene>
<proteinExistence type="predicted"/>
<comment type="caution">
    <text evidence="2">The sequence shown here is derived from an EMBL/GenBank/DDBJ whole genome shotgun (WGS) entry which is preliminary data.</text>
</comment>
<sequence>MPKTWNNLLNIGKYVLKEEKKRNNTNLIAFNGYFNKFETGSSSLFEFIYSYRNLLDDTLPSLDSQTAIDAVEMIKRLKDEISSDDIYLMSLSQILNNVYDGNVLFFKFYYMPVNNDIIDFAILPGEKEGISAADIWSYNIGINNAISEERKKRSAIALSYINSKQIQRKMTMEKKFYSAITSLYDEKEVCEILNCSLFKQIQPIVLSSIINNNYIEYSEKVYQYFYEYMFENETSAKKTLKRIVDINKIYTITLDTQDTSIGLIFFITIIVITFIIIMSFFIFLINSILDYFDFIPIDFWILIVVGTLMVLVVGILNIGKVTAMKCYFKQMILSLGYLLNVIPILYKFITEYLYKSKFALWMNSHFSHRYLFLLGCISVNLIFSFCKFFFPYDIETLIINDGQNFQICKMNSIYGKIFVFLNYIYIFIVILICFLLIIKERKVEKHHFIIGNLFPIIYLDSFFLIIYYIISLLHIYQFFQCFILHESILILFAISNYSVLLYVTNIIIKNNNEYKHKQKTTINLVKLKFETNYVVTTADLDDSNNSFNTEFTDSHINTFSNK</sequence>
<dbReference type="EMBL" id="MCOG01000091">
    <property type="protein sequence ID" value="ORY53374.1"/>
    <property type="molecule type" value="Genomic_DNA"/>
</dbReference>
<evidence type="ECO:0008006" key="4">
    <source>
        <dbReference type="Google" id="ProtNLM"/>
    </source>
</evidence>
<evidence type="ECO:0000256" key="1">
    <source>
        <dbReference type="SAM" id="Phobius"/>
    </source>
</evidence>
<dbReference type="SUPFAM" id="SSF53850">
    <property type="entry name" value="Periplasmic binding protein-like II"/>
    <property type="match status" value="1"/>
</dbReference>
<feature type="transmembrane region" description="Helical" evidence="1">
    <location>
        <begin position="261"/>
        <end position="285"/>
    </location>
</feature>
<reference evidence="2 3" key="1">
    <citation type="submission" date="2016-08" db="EMBL/GenBank/DDBJ databases">
        <title>A Parts List for Fungal Cellulosomes Revealed by Comparative Genomics.</title>
        <authorList>
            <consortium name="DOE Joint Genome Institute"/>
            <person name="Haitjema C.H."/>
            <person name="Gilmore S.P."/>
            <person name="Henske J.K."/>
            <person name="Solomon K.V."/>
            <person name="De Groot R."/>
            <person name="Kuo A."/>
            <person name="Mondo S.J."/>
            <person name="Salamov A.A."/>
            <person name="Labutti K."/>
            <person name="Zhao Z."/>
            <person name="Chiniquy J."/>
            <person name="Barry K."/>
            <person name="Brewer H.M."/>
            <person name="Purvine S.O."/>
            <person name="Wright A.T."/>
            <person name="Boxma B."/>
            <person name="Van Alen T."/>
            <person name="Hackstein J.H."/>
            <person name="Baker S.E."/>
            <person name="Grigoriev I.V."/>
            <person name="O'Malley M.A."/>
        </authorList>
    </citation>
    <scope>NUCLEOTIDE SEQUENCE [LARGE SCALE GENOMIC DNA]</scope>
    <source>
        <strain evidence="2 3">G1</strain>
    </source>
</reference>
<dbReference type="OrthoDB" id="5574009at2759"/>
<keyword evidence="1" id="KW-1133">Transmembrane helix</keyword>
<evidence type="ECO:0000313" key="3">
    <source>
        <dbReference type="Proteomes" id="UP000193920"/>
    </source>
</evidence>
<feature type="transmembrane region" description="Helical" evidence="1">
    <location>
        <begin position="450"/>
        <end position="476"/>
    </location>
</feature>
<accession>A0A1Y2D2L5</accession>
<dbReference type="Gene3D" id="3.40.190.10">
    <property type="entry name" value="Periplasmic binding protein-like II"/>
    <property type="match status" value="2"/>
</dbReference>
<feature type="transmembrane region" description="Helical" evidence="1">
    <location>
        <begin position="488"/>
        <end position="508"/>
    </location>
</feature>
<feature type="transmembrane region" description="Helical" evidence="1">
    <location>
        <begin position="370"/>
        <end position="390"/>
    </location>
</feature>
<organism evidence="2 3">
    <name type="scientific">Neocallimastix californiae</name>
    <dbReference type="NCBI Taxonomy" id="1754190"/>
    <lineage>
        <taxon>Eukaryota</taxon>
        <taxon>Fungi</taxon>
        <taxon>Fungi incertae sedis</taxon>
        <taxon>Chytridiomycota</taxon>
        <taxon>Chytridiomycota incertae sedis</taxon>
        <taxon>Neocallimastigomycetes</taxon>
        <taxon>Neocallimastigales</taxon>
        <taxon>Neocallimastigaceae</taxon>
        <taxon>Neocallimastix</taxon>
    </lineage>
</organism>
<dbReference type="Proteomes" id="UP000193920">
    <property type="component" value="Unassembled WGS sequence"/>
</dbReference>
<name>A0A1Y2D2L5_9FUNG</name>
<dbReference type="STRING" id="1754190.A0A1Y2D2L5"/>
<keyword evidence="1" id="KW-0812">Transmembrane</keyword>
<feature type="transmembrane region" description="Helical" evidence="1">
    <location>
        <begin position="297"/>
        <end position="319"/>
    </location>
</feature>
<feature type="transmembrane region" description="Helical" evidence="1">
    <location>
        <begin position="331"/>
        <end position="349"/>
    </location>
</feature>